<dbReference type="AlphaFoldDB" id="A0A210R629"/>
<evidence type="ECO:0000259" key="1">
    <source>
        <dbReference type="PROSITE" id="PS50994"/>
    </source>
</evidence>
<evidence type="ECO:0000313" key="2">
    <source>
        <dbReference type="EMBL" id="OWF56503.1"/>
    </source>
</evidence>
<feature type="domain" description="Integrase catalytic" evidence="1">
    <location>
        <begin position="192"/>
        <end position="370"/>
    </location>
</feature>
<organism evidence="2 3">
    <name type="scientific">Mizuhopecten yessoensis</name>
    <name type="common">Japanese scallop</name>
    <name type="synonym">Patinopecten yessoensis</name>
    <dbReference type="NCBI Taxonomy" id="6573"/>
    <lineage>
        <taxon>Eukaryota</taxon>
        <taxon>Metazoa</taxon>
        <taxon>Spiralia</taxon>
        <taxon>Lophotrochozoa</taxon>
        <taxon>Mollusca</taxon>
        <taxon>Bivalvia</taxon>
        <taxon>Autobranchia</taxon>
        <taxon>Pteriomorphia</taxon>
        <taxon>Pectinida</taxon>
        <taxon>Pectinoidea</taxon>
        <taxon>Pectinidae</taxon>
        <taxon>Mizuhopecten</taxon>
    </lineage>
</organism>
<dbReference type="GO" id="GO:0003676">
    <property type="term" value="F:nucleic acid binding"/>
    <property type="evidence" value="ECO:0007669"/>
    <property type="project" value="InterPro"/>
</dbReference>
<dbReference type="GO" id="GO:0015074">
    <property type="term" value="P:DNA integration"/>
    <property type="evidence" value="ECO:0007669"/>
    <property type="project" value="InterPro"/>
</dbReference>
<comment type="caution">
    <text evidence="2">The sequence shown here is derived from an EMBL/GenBank/DDBJ whole genome shotgun (WGS) entry which is preliminary data.</text>
</comment>
<proteinExistence type="predicted"/>
<gene>
    <name evidence="2" type="ORF">KP79_PYT13764</name>
</gene>
<dbReference type="SUPFAM" id="SSF53098">
    <property type="entry name" value="Ribonuclease H-like"/>
    <property type="match status" value="1"/>
</dbReference>
<keyword evidence="3" id="KW-1185">Reference proteome</keyword>
<dbReference type="InterPro" id="IPR012337">
    <property type="entry name" value="RNaseH-like_sf"/>
</dbReference>
<protein>
    <recommendedName>
        <fullName evidence="1">Integrase catalytic domain-containing protein</fullName>
    </recommendedName>
</protein>
<dbReference type="OrthoDB" id="6070127at2759"/>
<dbReference type="PANTHER" id="PTHR46791:SF5">
    <property type="entry name" value="CLR5 DOMAIN-CONTAINING PROTEIN-RELATED"/>
    <property type="match status" value="1"/>
</dbReference>
<dbReference type="InterPro" id="IPR001584">
    <property type="entry name" value="Integrase_cat-core"/>
</dbReference>
<dbReference type="EMBL" id="NEDP02000186">
    <property type="protein sequence ID" value="OWF56503.1"/>
    <property type="molecule type" value="Genomic_DNA"/>
</dbReference>
<dbReference type="Gene3D" id="3.30.420.10">
    <property type="entry name" value="Ribonuclease H-like superfamily/Ribonuclease H"/>
    <property type="match status" value="1"/>
</dbReference>
<reference evidence="2 3" key="1">
    <citation type="journal article" date="2017" name="Nat. Ecol. Evol.">
        <title>Scallop genome provides insights into evolution of bilaterian karyotype and development.</title>
        <authorList>
            <person name="Wang S."/>
            <person name="Zhang J."/>
            <person name="Jiao W."/>
            <person name="Li J."/>
            <person name="Xun X."/>
            <person name="Sun Y."/>
            <person name="Guo X."/>
            <person name="Huan P."/>
            <person name="Dong B."/>
            <person name="Zhang L."/>
            <person name="Hu X."/>
            <person name="Sun X."/>
            <person name="Wang J."/>
            <person name="Zhao C."/>
            <person name="Wang Y."/>
            <person name="Wang D."/>
            <person name="Huang X."/>
            <person name="Wang R."/>
            <person name="Lv J."/>
            <person name="Li Y."/>
            <person name="Zhang Z."/>
            <person name="Liu B."/>
            <person name="Lu W."/>
            <person name="Hui Y."/>
            <person name="Liang J."/>
            <person name="Zhou Z."/>
            <person name="Hou R."/>
            <person name="Li X."/>
            <person name="Liu Y."/>
            <person name="Li H."/>
            <person name="Ning X."/>
            <person name="Lin Y."/>
            <person name="Zhao L."/>
            <person name="Xing Q."/>
            <person name="Dou J."/>
            <person name="Li Y."/>
            <person name="Mao J."/>
            <person name="Guo H."/>
            <person name="Dou H."/>
            <person name="Li T."/>
            <person name="Mu C."/>
            <person name="Jiang W."/>
            <person name="Fu Q."/>
            <person name="Fu X."/>
            <person name="Miao Y."/>
            <person name="Liu J."/>
            <person name="Yu Q."/>
            <person name="Li R."/>
            <person name="Liao H."/>
            <person name="Li X."/>
            <person name="Kong Y."/>
            <person name="Jiang Z."/>
            <person name="Chourrout D."/>
            <person name="Li R."/>
            <person name="Bao Z."/>
        </authorList>
    </citation>
    <scope>NUCLEOTIDE SEQUENCE [LARGE SCALE GENOMIC DNA]</scope>
    <source>
        <strain evidence="2 3">PY_sf001</strain>
    </source>
</reference>
<dbReference type="Proteomes" id="UP000242188">
    <property type="component" value="Unassembled WGS sequence"/>
</dbReference>
<dbReference type="InterPro" id="IPR036397">
    <property type="entry name" value="RNaseH_sf"/>
</dbReference>
<accession>A0A210R629</accession>
<dbReference type="PANTHER" id="PTHR46791">
    <property type="entry name" value="EXPRESSED PROTEIN"/>
    <property type="match status" value="1"/>
</dbReference>
<sequence length="453" mass="52044">MGDGHMSEILKKLALGHACNNFKKEKITPDIVGKLSVFELEILGIPNSSDMMKLRTECVKYGHCPPAKVTLNGGAPAYDIPKCTLEYLLDNGFPISDISKILQVSERTVYRRMCMYNLSKMSFSNISDELLDENLRKISKDFPFCGEGMVKQMLFQQGIKVQRWRLRGSLHRIDSEGVLERRKGRLHRRVYNVMAPNHLWHIDTNHKLVRWRFVVAGGIDGFSRKIMFLKCYDNNKSATVFQSFFSGVCEYGTPNKVRSDKGLENVDVANYMLSNRGLTGMITGKSTHNQRIERLWRDVYEGVLSFFYNLFYYMEDQGILDCLDSTHLQALHYIYMDEINRRLCVWTNAWDAHRMRTVKTSPQALWIAGQLQNTVGVDVDEHELQDYGVEGSIPDVLLETAQNERPIFSPLSELNDRCIQILTQEVGSPSFNVNFGIGDYKTSLRVIRLYNSQ</sequence>
<dbReference type="PROSITE" id="PS50994">
    <property type="entry name" value="INTEGRASE"/>
    <property type="match status" value="1"/>
</dbReference>
<dbReference type="Pfam" id="PF24764">
    <property type="entry name" value="rva_4"/>
    <property type="match status" value="1"/>
</dbReference>
<name>A0A210R629_MIZYE</name>
<evidence type="ECO:0000313" key="3">
    <source>
        <dbReference type="Proteomes" id="UP000242188"/>
    </source>
</evidence>
<dbReference type="InterPro" id="IPR058913">
    <property type="entry name" value="Integrase_dom_put"/>
</dbReference>